<feature type="region of interest" description="Disordered" evidence="6">
    <location>
        <begin position="192"/>
        <end position="217"/>
    </location>
</feature>
<evidence type="ECO:0000313" key="7">
    <source>
        <dbReference type="EMBL" id="RRT75177.1"/>
    </source>
</evidence>
<keyword evidence="2" id="KW-0539">Nucleus</keyword>
<comment type="caution">
    <text evidence="7">The sequence shown here is derived from an EMBL/GenBank/DDBJ whole genome shotgun (WGS) entry which is preliminary data.</text>
</comment>
<name>A0A427AG04_ENSVE</name>
<dbReference type="GO" id="GO:0005652">
    <property type="term" value="C:nuclear lamina"/>
    <property type="evidence" value="ECO:0007669"/>
    <property type="project" value="UniProtKB-SubCell"/>
</dbReference>
<dbReference type="PANTHER" id="PTHR31908">
    <property type="entry name" value="PROTEIN CROWDED NUCLEI 4"/>
    <property type="match status" value="1"/>
</dbReference>
<evidence type="ECO:0000256" key="2">
    <source>
        <dbReference type="ARBA" id="ARBA00023242"/>
    </source>
</evidence>
<feature type="coiled-coil region" evidence="5">
    <location>
        <begin position="8"/>
        <end position="35"/>
    </location>
</feature>
<dbReference type="AlphaFoldDB" id="A0A427AG04"/>
<accession>A0A427AG04</accession>
<dbReference type="InterPro" id="IPR040418">
    <property type="entry name" value="CRWN"/>
</dbReference>
<proteinExistence type="inferred from homology"/>
<feature type="compositionally biased region" description="Basic residues" evidence="6">
    <location>
        <begin position="200"/>
        <end position="211"/>
    </location>
</feature>
<evidence type="ECO:0000313" key="8">
    <source>
        <dbReference type="Proteomes" id="UP000287651"/>
    </source>
</evidence>
<comment type="subcellular location">
    <subcellularLocation>
        <location evidence="3">Nucleus lamina</location>
    </subcellularLocation>
</comment>
<reference evidence="7 8" key="1">
    <citation type="journal article" date="2014" name="Agronomy (Basel)">
        <title>A Draft Genome Sequence for Ensete ventricosum, the Drought-Tolerant Tree Against Hunger.</title>
        <authorList>
            <person name="Harrison J."/>
            <person name="Moore K.A."/>
            <person name="Paszkiewicz K."/>
            <person name="Jones T."/>
            <person name="Grant M."/>
            <person name="Ambacheew D."/>
            <person name="Muzemil S."/>
            <person name="Studholme D.J."/>
        </authorList>
    </citation>
    <scope>NUCLEOTIDE SEQUENCE [LARGE SCALE GENOMIC DNA]</scope>
</reference>
<keyword evidence="1 5" id="KW-0175">Coiled coil</keyword>
<comment type="similarity">
    <text evidence="4">Belongs to the CRWN family.</text>
</comment>
<protein>
    <submittedName>
        <fullName evidence="7">Uncharacterized protein</fullName>
    </submittedName>
</protein>
<evidence type="ECO:0000256" key="3">
    <source>
        <dbReference type="ARBA" id="ARBA00024186"/>
    </source>
</evidence>
<evidence type="ECO:0000256" key="1">
    <source>
        <dbReference type="ARBA" id="ARBA00023054"/>
    </source>
</evidence>
<evidence type="ECO:0000256" key="5">
    <source>
        <dbReference type="SAM" id="Coils"/>
    </source>
</evidence>
<dbReference type="EMBL" id="AMZH03002557">
    <property type="protein sequence ID" value="RRT75177.1"/>
    <property type="molecule type" value="Genomic_DNA"/>
</dbReference>
<evidence type="ECO:0000256" key="4">
    <source>
        <dbReference type="ARBA" id="ARBA00024208"/>
    </source>
</evidence>
<gene>
    <name evidence="7" type="ORF">B296_00016010</name>
</gene>
<dbReference type="PANTHER" id="PTHR31908:SF11">
    <property type="entry name" value="PROTEIN CROWDED NUCLEI 1"/>
    <property type="match status" value="1"/>
</dbReference>
<dbReference type="Proteomes" id="UP000287651">
    <property type="component" value="Unassembled WGS sequence"/>
</dbReference>
<dbReference type="GO" id="GO:0006997">
    <property type="term" value="P:nucleus organization"/>
    <property type="evidence" value="ECO:0007669"/>
    <property type="project" value="InterPro"/>
</dbReference>
<organism evidence="7 8">
    <name type="scientific">Ensete ventricosum</name>
    <name type="common">Abyssinian banana</name>
    <name type="synonym">Musa ensete</name>
    <dbReference type="NCBI Taxonomy" id="4639"/>
    <lineage>
        <taxon>Eukaryota</taxon>
        <taxon>Viridiplantae</taxon>
        <taxon>Streptophyta</taxon>
        <taxon>Embryophyta</taxon>
        <taxon>Tracheophyta</taxon>
        <taxon>Spermatophyta</taxon>
        <taxon>Magnoliopsida</taxon>
        <taxon>Liliopsida</taxon>
        <taxon>Zingiberales</taxon>
        <taxon>Musaceae</taxon>
        <taxon>Ensete</taxon>
    </lineage>
</organism>
<sequence>MGLLLIEKKEWIAKYDKLRQEMSEAAQLQKRMQAAHIVAVAEFEKREGNLRRAMGFQRQSIVHSIGLIKFIFYFVIQLEKALNDMHAEIAEVKLDSEKKLSEAHNLEATIEEECLEIKEKQHSLDARLAKVSRKSSEVDRRLEDVEARKQHLRRIFLNKERTCGLGNRSCRTIRRSLPSGRALKTRERWRHMRETTPLGRKNKNLRRHGKPWRSPMN</sequence>
<evidence type="ECO:0000256" key="6">
    <source>
        <dbReference type="SAM" id="MobiDB-lite"/>
    </source>
</evidence>